<proteinExistence type="predicted"/>
<organism evidence="1">
    <name type="scientific">Arion vulgaris</name>
    <dbReference type="NCBI Taxonomy" id="1028688"/>
    <lineage>
        <taxon>Eukaryota</taxon>
        <taxon>Metazoa</taxon>
        <taxon>Spiralia</taxon>
        <taxon>Lophotrochozoa</taxon>
        <taxon>Mollusca</taxon>
        <taxon>Gastropoda</taxon>
        <taxon>Heterobranchia</taxon>
        <taxon>Euthyneura</taxon>
        <taxon>Panpulmonata</taxon>
        <taxon>Eupulmonata</taxon>
        <taxon>Stylommatophora</taxon>
        <taxon>Helicina</taxon>
        <taxon>Arionoidea</taxon>
        <taxon>Arionidae</taxon>
        <taxon>Arion</taxon>
    </lineage>
</organism>
<dbReference type="AlphaFoldDB" id="A0A0B7AVM1"/>
<sequence>MLAKKFQRWKISHKQSPQSKLGCEAHVDLFFLNSHCVVANFLEKGAINSEHYVESHIKKWNISTPGLSSAATFHI</sequence>
<evidence type="ECO:0000313" key="1">
    <source>
        <dbReference type="EMBL" id="CEK83910.1"/>
    </source>
</evidence>
<dbReference type="EMBL" id="HACG01037045">
    <property type="protein sequence ID" value="CEK83910.1"/>
    <property type="molecule type" value="Transcribed_RNA"/>
</dbReference>
<name>A0A0B7AVM1_9EUPU</name>
<accession>A0A0B7AVM1</accession>
<gene>
    <name evidence="1" type="primary">ORF139688</name>
</gene>
<reference evidence="1" key="1">
    <citation type="submission" date="2014-12" db="EMBL/GenBank/DDBJ databases">
        <title>Insight into the proteome of Arion vulgaris.</title>
        <authorList>
            <person name="Aradska J."/>
            <person name="Bulat T."/>
            <person name="Smidak R."/>
            <person name="Sarate P."/>
            <person name="Gangsoo J."/>
            <person name="Sialana F."/>
            <person name="Bilban M."/>
            <person name="Lubec G."/>
        </authorList>
    </citation>
    <scope>NUCLEOTIDE SEQUENCE</scope>
    <source>
        <tissue evidence="1">Skin</tissue>
    </source>
</reference>
<protein>
    <submittedName>
        <fullName evidence="1">Uncharacterized protein</fullName>
    </submittedName>
</protein>